<evidence type="ECO:0000256" key="1">
    <source>
        <dbReference type="SAM" id="MobiDB-lite"/>
    </source>
</evidence>
<evidence type="ECO:0000313" key="3">
    <source>
        <dbReference type="Proteomes" id="UP001066276"/>
    </source>
</evidence>
<dbReference type="AlphaFoldDB" id="A0AAV7QZP1"/>
<feature type="region of interest" description="Disordered" evidence="1">
    <location>
        <begin position="36"/>
        <end position="71"/>
    </location>
</feature>
<organism evidence="2 3">
    <name type="scientific">Pleurodeles waltl</name>
    <name type="common">Iberian ribbed newt</name>
    <dbReference type="NCBI Taxonomy" id="8319"/>
    <lineage>
        <taxon>Eukaryota</taxon>
        <taxon>Metazoa</taxon>
        <taxon>Chordata</taxon>
        <taxon>Craniata</taxon>
        <taxon>Vertebrata</taxon>
        <taxon>Euteleostomi</taxon>
        <taxon>Amphibia</taxon>
        <taxon>Batrachia</taxon>
        <taxon>Caudata</taxon>
        <taxon>Salamandroidea</taxon>
        <taxon>Salamandridae</taxon>
        <taxon>Pleurodelinae</taxon>
        <taxon>Pleurodeles</taxon>
    </lineage>
</organism>
<dbReference type="Proteomes" id="UP001066276">
    <property type="component" value="Chromosome 6"/>
</dbReference>
<gene>
    <name evidence="2" type="ORF">NDU88_010172</name>
</gene>
<evidence type="ECO:0000313" key="2">
    <source>
        <dbReference type="EMBL" id="KAJ1143870.1"/>
    </source>
</evidence>
<keyword evidence="3" id="KW-1185">Reference proteome</keyword>
<name>A0AAV7QZP1_PLEWA</name>
<dbReference type="EMBL" id="JANPWB010000010">
    <property type="protein sequence ID" value="KAJ1143870.1"/>
    <property type="molecule type" value="Genomic_DNA"/>
</dbReference>
<sequence>MLSLGVSVRKFVSTPCPASRMGQSPSERLISRAEPRGVHAQRYSAAAQNSVRRPERAPDRGAYAATMLPSE</sequence>
<comment type="caution">
    <text evidence="2">The sequence shown here is derived from an EMBL/GenBank/DDBJ whole genome shotgun (WGS) entry which is preliminary data.</text>
</comment>
<proteinExistence type="predicted"/>
<protein>
    <submittedName>
        <fullName evidence="2">Uncharacterized protein</fullName>
    </submittedName>
</protein>
<reference evidence="2" key="1">
    <citation type="journal article" date="2022" name="bioRxiv">
        <title>Sequencing and chromosome-scale assembly of the giantPleurodeles waltlgenome.</title>
        <authorList>
            <person name="Brown T."/>
            <person name="Elewa A."/>
            <person name="Iarovenko S."/>
            <person name="Subramanian E."/>
            <person name="Araus A.J."/>
            <person name="Petzold A."/>
            <person name="Susuki M."/>
            <person name="Suzuki K.-i.T."/>
            <person name="Hayashi T."/>
            <person name="Toyoda A."/>
            <person name="Oliveira C."/>
            <person name="Osipova E."/>
            <person name="Leigh N.D."/>
            <person name="Simon A."/>
            <person name="Yun M.H."/>
        </authorList>
    </citation>
    <scope>NUCLEOTIDE SEQUENCE</scope>
    <source>
        <strain evidence="2">20211129_DDA</strain>
        <tissue evidence="2">Liver</tissue>
    </source>
</reference>
<accession>A0AAV7QZP1</accession>